<dbReference type="GO" id="GO:0004674">
    <property type="term" value="F:protein serine/threonine kinase activity"/>
    <property type="evidence" value="ECO:0007669"/>
    <property type="project" value="UniProtKB-KW"/>
</dbReference>
<dbReference type="InterPro" id="IPR030616">
    <property type="entry name" value="Aur-like"/>
</dbReference>
<keyword evidence="4 11" id="KW-0418">Kinase</keyword>
<evidence type="ECO:0000256" key="7">
    <source>
        <dbReference type="PIRSR" id="PIRSR630616-2"/>
    </source>
</evidence>
<evidence type="ECO:0000313" key="11">
    <source>
        <dbReference type="EMBL" id="JAC78850.1"/>
    </source>
</evidence>
<proteinExistence type="predicted"/>
<feature type="compositionally biased region" description="Low complexity" evidence="9">
    <location>
        <begin position="499"/>
        <end position="510"/>
    </location>
</feature>
<evidence type="ECO:0000256" key="8">
    <source>
        <dbReference type="PIRSR" id="PIRSR630616-3"/>
    </source>
</evidence>
<sequence>MASTRFGIPGNSQGQFPGACDLQREASLSLRRDQHMPDIALEANEELPPASPRVSTPPVMTAEASRDSPSLAGAQFVSSFLPAEMQRAVWTSDDFIVKKTLYEGYSSQVTVVYDIVSRSFVALKMYAKARLSELNRAQVEREIRIHIDLNHMHIIQLYAAWQDNHYYYLVQEYAPEGDVFSEVHRRGGQLTEKGAVSMVLQPFLAALHYLHSRGIIHRDIKPENLLFAQCKLLKVADFGLAIDQSVERPVTRAGTLDYMAPEVVVCPSKRRPEDNKDKPQLAYSEQVDVWSVGILAYELLVGFPPFERDSRAATLECIMYSYPQFPLWMSDEAVDFIRRALSKDRSKRPSIHELLRHPWIQIHERRRSHRTMPTDFLQKIALQEGLSLLGQQQQQPQPQQPQQPQGAEGMAEAPGAPPRMRQTTSFGPGTMFGACLASAGWAGPHQGSPGHRPGGPRAPDPRGPDRGNPTGDPLHQGQEPDAAANSCPGDGGGSLQRMSSTSSSQTQKLLPPLPLGSIPGASLRPESPDRGF</sequence>
<dbReference type="EMBL" id="GBEZ01006557">
    <property type="protein sequence ID" value="JAC78850.1"/>
    <property type="molecule type" value="Transcribed_RNA"/>
</dbReference>
<dbReference type="PROSITE" id="PS00108">
    <property type="entry name" value="PROTEIN_KINASE_ST"/>
    <property type="match status" value="1"/>
</dbReference>
<feature type="domain" description="Protein kinase" evidence="10">
    <location>
        <begin position="95"/>
        <end position="360"/>
    </location>
</feature>
<dbReference type="FunFam" id="1.10.510.10:FF:000813">
    <property type="entry name" value="Aurora-like kinase"/>
    <property type="match status" value="1"/>
</dbReference>
<keyword evidence="3 7" id="KW-0547">Nucleotide-binding</keyword>
<evidence type="ECO:0000256" key="5">
    <source>
        <dbReference type="ARBA" id="ARBA00022840"/>
    </source>
</evidence>
<keyword evidence="2" id="KW-0808">Transferase</keyword>
<feature type="region of interest" description="Disordered" evidence="9">
    <location>
        <begin position="390"/>
        <end position="532"/>
    </location>
</feature>
<dbReference type="SMART" id="SM00220">
    <property type="entry name" value="S_TKc"/>
    <property type="match status" value="1"/>
</dbReference>
<feature type="binding site" evidence="7">
    <location>
        <begin position="223"/>
        <end position="224"/>
    </location>
    <ligand>
        <name>ATP</name>
        <dbReference type="ChEBI" id="CHEBI:30616"/>
    </ligand>
</feature>
<feature type="active site" description="Proton acceptor" evidence="6">
    <location>
        <position position="219"/>
    </location>
</feature>
<evidence type="ECO:0000256" key="1">
    <source>
        <dbReference type="ARBA" id="ARBA00022527"/>
    </source>
</evidence>
<dbReference type="Gene3D" id="1.10.510.10">
    <property type="entry name" value="Transferase(Phosphotransferase) domain 1"/>
    <property type="match status" value="1"/>
</dbReference>
<feature type="compositionally biased region" description="Low complexity" evidence="9">
    <location>
        <begin position="443"/>
        <end position="457"/>
    </location>
</feature>
<evidence type="ECO:0000256" key="4">
    <source>
        <dbReference type="ARBA" id="ARBA00022777"/>
    </source>
</evidence>
<dbReference type="AlphaFoldDB" id="A0A061S7H4"/>
<feature type="compositionally biased region" description="Low complexity" evidence="9">
    <location>
        <begin position="391"/>
        <end position="421"/>
    </location>
</feature>
<organism evidence="11">
    <name type="scientific">Tetraselmis sp. GSL018</name>
    <dbReference type="NCBI Taxonomy" id="582737"/>
    <lineage>
        <taxon>Eukaryota</taxon>
        <taxon>Viridiplantae</taxon>
        <taxon>Chlorophyta</taxon>
        <taxon>core chlorophytes</taxon>
        <taxon>Chlorodendrophyceae</taxon>
        <taxon>Chlorodendrales</taxon>
        <taxon>Chlorodendraceae</taxon>
        <taxon>Tetraselmis</taxon>
    </lineage>
</organism>
<accession>A0A061S7H4</accession>
<keyword evidence="5 7" id="KW-0067">ATP-binding</keyword>
<feature type="binding site" evidence="7">
    <location>
        <begin position="172"/>
        <end position="174"/>
    </location>
    <ligand>
        <name>ATP</name>
        <dbReference type="ChEBI" id="CHEBI:30616"/>
    </ligand>
</feature>
<dbReference type="Pfam" id="PF00069">
    <property type="entry name" value="Pkinase"/>
    <property type="match status" value="1"/>
</dbReference>
<dbReference type="InterPro" id="IPR011009">
    <property type="entry name" value="Kinase-like_dom_sf"/>
</dbReference>
<evidence type="ECO:0000256" key="6">
    <source>
        <dbReference type="PIRSR" id="PIRSR630616-1"/>
    </source>
</evidence>
<feature type="binding site" evidence="7">
    <location>
        <position position="237"/>
    </location>
    <ligand>
        <name>ATP</name>
        <dbReference type="ChEBI" id="CHEBI:30616"/>
    </ligand>
</feature>
<reference evidence="11" key="1">
    <citation type="submission" date="2014-05" db="EMBL/GenBank/DDBJ databases">
        <title>The transcriptome of the halophilic microalga Tetraselmis sp. GSL018 isolated from the Great Salt Lake, Utah.</title>
        <authorList>
            <person name="Jinkerson R.E."/>
            <person name="D'Adamo S."/>
            <person name="Posewitz M.C."/>
        </authorList>
    </citation>
    <scope>NUCLEOTIDE SEQUENCE</scope>
    <source>
        <strain evidence="11">GSL018</strain>
    </source>
</reference>
<feature type="binding site" evidence="7">
    <location>
        <position position="124"/>
    </location>
    <ligand>
        <name>ATP</name>
        <dbReference type="ChEBI" id="CHEBI:30616"/>
    </ligand>
</feature>
<dbReference type="PROSITE" id="PS50011">
    <property type="entry name" value="PROTEIN_KINASE_DOM"/>
    <property type="match status" value="1"/>
</dbReference>
<dbReference type="InterPro" id="IPR008271">
    <property type="entry name" value="Ser/Thr_kinase_AS"/>
</dbReference>
<dbReference type="InterPro" id="IPR000719">
    <property type="entry name" value="Prot_kinase_dom"/>
</dbReference>
<gene>
    <name evidence="11" type="ORF">TSPGSL018_14156</name>
</gene>
<protein>
    <submittedName>
        <fullName evidence="11">Serine threonine protein kinase</fullName>
    </submittedName>
</protein>
<feature type="cross-link" description="Glycyl lysine isopeptide (Lys-Gly) (interchain with G-Cter in SUMO2)" evidence="8">
    <location>
        <position position="221"/>
    </location>
</feature>
<evidence type="ECO:0000256" key="9">
    <source>
        <dbReference type="SAM" id="MobiDB-lite"/>
    </source>
</evidence>
<evidence type="ECO:0000256" key="3">
    <source>
        <dbReference type="ARBA" id="ARBA00022741"/>
    </source>
</evidence>
<dbReference type="GO" id="GO:0005524">
    <property type="term" value="F:ATP binding"/>
    <property type="evidence" value="ECO:0007669"/>
    <property type="project" value="UniProtKB-KW"/>
</dbReference>
<dbReference type="SUPFAM" id="SSF56112">
    <property type="entry name" value="Protein kinase-like (PK-like)"/>
    <property type="match status" value="1"/>
</dbReference>
<evidence type="ECO:0000256" key="2">
    <source>
        <dbReference type="ARBA" id="ARBA00022679"/>
    </source>
</evidence>
<name>A0A061S7H4_9CHLO</name>
<feature type="region of interest" description="Disordered" evidence="9">
    <location>
        <begin position="42"/>
        <end position="65"/>
    </location>
</feature>
<dbReference type="PANTHER" id="PTHR24350">
    <property type="entry name" value="SERINE/THREONINE-PROTEIN KINASE IAL-RELATED"/>
    <property type="match status" value="1"/>
</dbReference>
<evidence type="ECO:0000259" key="10">
    <source>
        <dbReference type="PROSITE" id="PS50011"/>
    </source>
</evidence>
<keyword evidence="1" id="KW-0723">Serine/threonine-protein kinase</keyword>